<dbReference type="Pfam" id="PF07228">
    <property type="entry name" value="SpoIIE"/>
    <property type="match status" value="1"/>
</dbReference>
<dbReference type="SUPFAM" id="SSF55781">
    <property type="entry name" value="GAF domain-like"/>
    <property type="match status" value="2"/>
</dbReference>
<dbReference type="CDD" id="cd00130">
    <property type="entry name" value="PAS"/>
    <property type="match status" value="1"/>
</dbReference>
<dbReference type="InterPro" id="IPR035965">
    <property type="entry name" value="PAS-like_dom_sf"/>
</dbReference>
<feature type="region of interest" description="Disordered" evidence="2">
    <location>
        <begin position="146"/>
        <end position="177"/>
    </location>
</feature>
<dbReference type="InterPro" id="IPR000014">
    <property type="entry name" value="PAS"/>
</dbReference>
<dbReference type="EMBL" id="JBHSBI010000032">
    <property type="protein sequence ID" value="MFC4014079.1"/>
    <property type="molecule type" value="Genomic_DNA"/>
</dbReference>
<gene>
    <name evidence="4" type="ORF">ACFOY2_43110</name>
</gene>
<dbReference type="Gene3D" id="3.30.450.40">
    <property type="match status" value="2"/>
</dbReference>
<protein>
    <submittedName>
        <fullName evidence="4">SpoIIE family protein phosphatase</fullName>
    </submittedName>
</protein>
<reference evidence="5" key="1">
    <citation type="journal article" date="2019" name="Int. J. Syst. Evol. Microbiol.">
        <title>The Global Catalogue of Microorganisms (GCM) 10K type strain sequencing project: providing services to taxonomists for standard genome sequencing and annotation.</title>
        <authorList>
            <consortium name="The Broad Institute Genomics Platform"/>
            <consortium name="The Broad Institute Genome Sequencing Center for Infectious Disease"/>
            <person name="Wu L."/>
            <person name="Ma J."/>
        </authorList>
    </citation>
    <scope>NUCLEOTIDE SEQUENCE [LARGE SCALE GENOMIC DNA]</scope>
    <source>
        <strain evidence="5">TBRC 1276</strain>
    </source>
</reference>
<dbReference type="Gene3D" id="3.30.450.20">
    <property type="entry name" value="PAS domain"/>
    <property type="match status" value="1"/>
</dbReference>
<keyword evidence="5" id="KW-1185">Reference proteome</keyword>
<name>A0ABV8GMB0_9ACTN</name>
<dbReference type="PANTHER" id="PTHR43156">
    <property type="entry name" value="STAGE II SPORULATION PROTEIN E-RELATED"/>
    <property type="match status" value="1"/>
</dbReference>
<feature type="domain" description="PAS" evidence="3">
    <location>
        <begin position="191"/>
        <end position="227"/>
    </location>
</feature>
<sequence length="702" mass="75947">MPWHGAKLDEVLLRSVRETGAHIGVVFLKDETEPVLIMDAVVGLPAQIIRPWTRIQLETGTPAAASVRHRQLIWVPNHHDLVRRFPSTALATPYSFAMVAAPIMAGYHARGSFVLVWPESRPDELAPHEREAIAHACHDMGAVLQQAPPDAQPSGPTGHLRVLVPEPAPAPERRPDPAVSGYLDRLRVGGLSLDLLGRITFVSDTAATFLGGDMAELLGRSLWEVAEWLQDPLVEDRCRAALMTGLPSSCSARSPEGHTVELHLYPEPSGLTLRITPLEADRLTPWHTHELVEGRGGLPRAHASFNFLQLAAALTRALNVDEIIDLVADHVLPVFKAKALAILIAEGGRMRITGSRGYDRDLLARFDGLPITSRTPAEDVTRTGEPEFFSDWQELNERYPQAAHYDRMAAWAFLPLAVHDEVIGACVLAFPERHPFGPEERAALTALAGLVAHALDRAVRHDTKDQLSHSLQKALLPRSLPDIPGLDVAACYVPATRGLGIGGDFYDLIRLTETSAAAVIGDVQGHNVTAAALMGQVRTAIHANAVAGANPGAVLKNTNRLLIDVDTELFTSCLLIYVDLQLRTLRAASAGHPPPLLRPPNMPAEPIDVPTGLLLGIDPDAEYPTLQAPFPPEALLALYTDGLVEAPGVDLDHGIANLAGQLPRTSEDLQRLGGRLLDHVPHASQHADDIALLLLEHRAKPG</sequence>
<dbReference type="InterPro" id="IPR003018">
    <property type="entry name" value="GAF"/>
</dbReference>
<proteinExistence type="predicted"/>
<accession>A0ABV8GMB0</accession>
<evidence type="ECO:0000313" key="5">
    <source>
        <dbReference type="Proteomes" id="UP001595851"/>
    </source>
</evidence>
<evidence type="ECO:0000259" key="3">
    <source>
        <dbReference type="PROSITE" id="PS50112"/>
    </source>
</evidence>
<dbReference type="SUPFAM" id="SSF55785">
    <property type="entry name" value="PYP-like sensor domain (PAS domain)"/>
    <property type="match status" value="1"/>
</dbReference>
<evidence type="ECO:0000313" key="4">
    <source>
        <dbReference type="EMBL" id="MFC4014079.1"/>
    </source>
</evidence>
<evidence type="ECO:0000256" key="1">
    <source>
        <dbReference type="ARBA" id="ARBA00022801"/>
    </source>
</evidence>
<dbReference type="InterPro" id="IPR001932">
    <property type="entry name" value="PPM-type_phosphatase-like_dom"/>
</dbReference>
<dbReference type="PANTHER" id="PTHR43156:SF2">
    <property type="entry name" value="STAGE II SPORULATION PROTEIN E"/>
    <property type="match status" value="1"/>
</dbReference>
<dbReference type="PROSITE" id="PS50112">
    <property type="entry name" value="PAS"/>
    <property type="match status" value="1"/>
</dbReference>
<evidence type="ECO:0000256" key="2">
    <source>
        <dbReference type="SAM" id="MobiDB-lite"/>
    </source>
</evidence>
<organism evidence="4 5">
    <name type="scientific">Nonomuraea purpurea</name>
    <dbReference type="NCBI Taxonomy" id="1849276"/>
    <lineage>
        <taxon>Bacteria</taxon>
        <taxon>Bacillati</taxon>
        <taxon>Actinomycetota</taxon>
        <taxon>Actinomycetes</taxon>
        <taxon>Streptosporangiales</taxon>
        <taxon>Streptosporangiaceae</taxon>
        <taxon>Nonomuraea</taxon>
    </lineage>
</organism>
<keyword evidence="1" id="KW-0378">Hydrolase</keyword>
<dbReference type="SMART" id="SM00331">
    <property type="entry name" value="PP2C_SIG"/>
    <property type="match status" value="1"/>
</dbReference>
<dbReference type="Pfam" id="PF13185">
    <property type="entry name" value="GAF_2"/>
    <property type="match status" value="1"/>
</dbReference>
<dbReference type="InterPro" id="IPR036457">
    <property type="entry name" value="PPM-type-like_dom_sf"/>
</dbReference>
<dbReference type="InterPro" id="IPR029016">
    <property type="entry name" value="GAF-like_dom_sf"/>
</dbReference>
<comment type="caution">
    <text evidence="4">The sequence shown here is derived from an EMBL/GenBank/DDBJ whole genome shotgun (WGS) entry which is preliminary data.</text>
</comment>
<dbReference type="RefSeq" id="WP_379533929.1">
    <property type="nucleotide sequence ID" value="NZ_JBHSBI010000032.1"/>
</dbReference>
<dbReference type="InterPro" id="IPR052016">
    <property type="entry name" value="Bact_Sigma-Reg"/>
</dbReference>
<dbReference type="Proteomes" id="UP001595851">
    <property type="component" value="Unassembled WGS sequence"/>
</dbReference>
<dbReference type="Gene3D" id="3.60.40.10">
    <property type="entry name" value="PPM-type phosphatase domain"/>
    <property type="match status" value="1"/>
</dbReference>